<dbReference type="AlphaFoldDB" id="E6V447"/>
<dbReference type="EMBL" id="CP002417">
    <property type="protein sequence ID" value="ADU39241.1"/>
    <property type="molecule type" value="Genomic_DNA"/>
</dbReference>
<dbReference type="HOGENOM" id="CLU_1739721_0_0_4"/>
<reference evidence="2" key="1">
    <citation type="submission" date="2010-12" db="EMBL/GenBank/DDBJ databases">
        <title>Complete sequence of Variovorax paradoxus EPS.</title>
        <authorList>
            <consortium name="US DOE Joint Genome Institute"/>
            <person name="Lucas S."/>
            <person name="Copeland A."/>
            <person name="Lapidus A."/>
            <person name="Cheng J.-F."/>
            <person name="Goodwin L."/>
            <person name="Pitluck S."/>
            <person name="Teshima H."/>
            <person name="Detter J.C."/>
            <person name="Han C."/>
            <person name="Tapia R."/>
            <person name="Land M."/>
            <person name="Hauser L."/>
            <person name="Kyrpides N."/>
            <person name="Ivanova N."/>
            <person name="Ovchinnikova G."/>
            <person name="Orwin P."/>
            <person name="Han J.-I.G."/>
            <person name="Woyke T."/>
        </authorList>
    </citation>
    <scope>NUCLEOTIDE SEQUENCE [LARGE SCALE GENOMIC DNA]</scope>
    <source>
        <strain evidence="2">EPS</strain>
    </source>
</reference>
<dbReference type="Proteomes" id="UP000008917">
    <property type="component" value="Chromosome"/>
</dbReference>
<gene>
    <name evidence="1" type="ordered locus">Varpa_5081</name>
</gene>
<accession>E6V447</accession>
<dbReference type="STRING" id="595537.Varpa_5081"/>
<evidence type="ECO:0000313" key="2">
    <source>
        <dbReference type="Proteomes" id="UP000008917"/>
    </source>
</evidence>
<name>E6V447_VARPE</name>
<dbReference type="KEGG" id="vpe:Varpa_5081"/>
<protein>
    <submittedName>
        <fullName evidence="1">Uncharacterized protein</fullName>
    </submittedName>
</protein>
<proteinExistence type="predicted"/>
<organism evidence="1 2">
    <name type="scientific">Variovorax paradoxus (strain EPS)</name>
    <dbReference type="NCBI Taxonomy" id="595537"/>
    <lineage>
        <taxon>Bacteria</taxon>
        <taxon>Pseudomonadati</taxon>
        <taxon>Pseudomonadota</taxon>
        <taxon>Betaproteobacteria</taxon>
        <taxon>Burkholderiales</taxon>
        <taxon>Comamonadaceae</taxon>
        <taxon>Variovorax</taxon>
    </lineage>
</organism>
<evidence type="ECO:0000313" key="1">
    <source>
        <dbReference type="EMBL" id="ADU39241.1"/>
    </source>
</evidence>
<reference evidence="1 2" key="2">
    <citation type="journal article" date="2013" name="Genome Announc.">
        <title>Genome of the Root-Associated Plant Growth-Promoting Bacterium Variovorax paradoxus Strain EPS.</title>
        <authorList>
            <person name="Han J.I."/>
            <person name="Spain J.C."/>
            <person name="Leadbetter J.R."/>
            <person name="Ovchinnikova G."/>
            <person name="Goodwin L.A."/>
            <person name="Han C.S."/>
            <person name="Woyke T."/>
            <person name="Davenport K.W."/>
            <person name="Orwin P.M."/>
        </authorList>
    </citation>
    <scope>NUCLEOTIDE SEQUENCE [LARGE SCALE GENOMIC DNA]</scope>
    <source>
        <strain evidence="1 2">EPS</strain>
    </source>
</reference>
<sequence length="152" mass="16931">MREHVRKGLRMAQQLCCARIGLEVLRLQAGHAVVVRTPCAVQVAEGKVAACEADVADFMDSFAWSGGLHEFRLCRALYLRMLLSSAPARLAAWKTPGRSAVGMSRSQLYETVAHRLEQGELREIEHSMSAQERTVYACLLAFYRRADDAPLP</sequence>